<evidence type="ECO:0008006" key="5">
    <source>
        <dbReference type="Google" id="ProtNLM"/>
    </source>
</evidence>
<dbReference type="Gene3D" id="3.10.310.10">
    <property type="entry name" value="Diaminopimelate Epimerase, Chain A, domain 1"/>
    <property type="match status" value="2"/>
</dbReference>
<gene>
    <name evidence="3" type="ORF">M378DRAFT_13990</name>
</gene>
<name>A0A0C2T2D3_AMAMK</name>
<dbReference type="STRING" id="946122.A0A0C2T2D3"/>
<evidence type="ECO:0000256" key="2">
    <source>
        <dbReference type="ARBA" id="ARBA00023235"/>
    </source>
</evidence>
<reference evidence="3 4" key="1">
    <citation type="submission" date="2014-04" db="EMBL/GenBank/DDBJ databases">
        <title>Evolutionary Origins and Diversification of the Mycorrhizal Mutualists.</title>
        <authorList>
            <consortium name="DOE Joint Genome Institute"/>
            <consortium name="Mycorrhizal Genomics Consortium"/>
            <person name="Kohler A."/>
            <person name="Kuo A."/>
            <person name="Nagy L.G."/>
            <person name="Floudas D."/>
            <person name="Copeland A."/>
            <person name="Barry K.W."/>
            <person name="Cichocki N."/>
            <person name="Veneault-Fourrey C."/>
            <person name="LaButti K."/>
            <person name="Lindquist E.A."/>
            <person name="Lipzen A."/>
            <person name="Lundell T."/>
            <person name="Morin E."/>
            <person name="Murat C."/>
            <person name="Riley R."/>
            <person name="Ohm R."/>
            <person name="Sun H."/>
            <person name="Tunlid A."/>
            <person name="Henrissat B."/>
            <person name="Grigoriev I.V."/>
            <person name="Hibbett D.S."/>
            <person name="Martin F."/>
        </authorList>
    </citation>
    <scope>NUCLEOTIDE SEQUENCE [LARGE SCALE GENOMIC DNA]</scope>
    <source>
        <strain evidence="3 4">Koide BX008</strain>
    </source>
</reference>
<dbReference type="Proteomes" id="UP000054549">
    <property type="component" value="Unassembled WGS sequence"/>
</dbReference>
<proteinExistence type="inferred from homology"/>
<accession>A0A0C2T2D3</accession>
<dbReference type="EMBL" id="KN818295">
    <property type="protein sequence ID" value="KIL60629.1"/>
    <property type="molecule type" value="Genomic_DNA"/>
</dbReference>
<sequence>MSFHPTLSRLIAHINPIPATFLRGGTSKGIFLHRTHLPSLPSQWAPIFLGIMGSPDPQYNRQLNGMGGGISSLSKICIISEPNAELKKRPELGVQVEYTFVQIGVRDETVDFSGNCGNLSAVVGAFALDEGICTSGVQSNNGTTTIRSFNTNTQKIIDTTFPITTTSDGRILSDLNRPETSIGGVSGKASKIIMEFINPSGARTGKLLPSGSPINSVPVTIDGTSQHNVNVSLVDATNPTVFVHTSQLLSILPTLGSYIYLSRTTNDQVESVLESIRQQGARLMGLDPNALAQPKIALVDAPSSPQDAVDGVDVVVHALSMGVLHKAVPMTVGLCLGVAARVEGSLVWDVVRQSRERRARIREEDGDGMVRIKHPTGIVDVGAEMSDDGHVKSAKVLRTGRKLMKGVVWW</sequence>
<comment type="similarity">
    <text evidence="1">Belongs to the PrpF family.</text>
</comment>
<dbReference type="PANTHER" id="PTHR43709">
    <property type="entry name" value="ACONITATE ISOMERASE-RELATED"/>
    <property type="match status" value="1"/>
</dbReference>
<evidence type="ECO:0000256" key="1">
    <source>
        <dbReference type="ARBA" id="ARBA00007673"/>
    </source>
</evidence>
<dbReference type="InterPro" id="IPR007400">
    <property type="entry name" value="PrpF-like"/>
</dbReference>
<dbReference type="PANTHER" id="PTHR43709:SF2">
    <property type="entry name" value="DUF453 DOMAIN PROTEIN (AFU_ORTHOLOGUE AFUA_6G00360)"/>
    <property type="match status" value="1"/>
</dbReference>
<dbReference type="Pfam" id="PF04303">
    <property type="entry name" value="PrpF"/>
    <property type="match status" value="1"/>
</dbReference>
<dbReference type="HOGENOM" id="CLU_026443_0_0_1"/>
<evidence type="ECO:0000313" key="4">
    <source>
        <dbReference type="Proteomes" id="UP000054549"/>
    </source>
</evidence>
<dbReference type="SUPFAM" id="SSF54506">
    <property type="entry name" value="Diaminopimelate epimerase-like"/>
    <property type="match status" value="2"/>
</dbReference>
<dbReference type="GO" id="GO:0016853">
    <property type="term" value="F:isomerase activity"/>
    <property type="evidence" value="ECO:0007669"/>
    <property type="project" value="UniProtKB-KW"/>
</dbReference>
<protein>
    <recommendedName>
        <fullName evidence="5">DUF453-domain-containing protein</fullName>
    </recommendedName>
</protein>
<keyword evidence="4" id="KW-1185">Reference proteome</keyword>
<dbReference type="AlphaFoldDB" id="A0A0C2T2D3"/>
<dbReference type="InParanoid" id="A0A0C2T2D3"/>
<evidence type="ECO:0000313" key="3">
    <source>
        <dbReference type="EMBL" id="KIL60629.1"/>
    </source>
</evidence>
<organism evidence="3 4">
    <name type="scientific">Amanita muscaria (strain Koide BX008)</name>
    <dbReference type="NCBI Taxonomy" id="946122"/>
    <lineage>
        <taxon>Eukaryota</taxon>
        <taxon>Fungi</taxon>
        <taxon>Dikarya</taxon>
        <taxon>Basidiomycota</taxon>
        <taxon>Agaricomycotina</taxon>
        <taxon>Agaricomycetes</taxon>
        <taxon>Agaricomycetidae</taxon>
        <taxon>Agaricales</taxon>
        <taxon>Pluteineae</taxon>
        <taxon>Amanitaceae</taxon>
        <taxon>Amanita</taxon>
    </lineage>
</organism>
<dbReference type="OrthoDB" id="10267539at2759"/>
<keyword evidence="2" id="KW-0413">Isomerase</keyword>